<dbReference type="Proteomes" id="UP000499080">
    <property type="component" value="Unassembled WGS sequence"/>
</dbReference>
<dbReference type="EMBL" id="BGPR01028440">
    <property type="protein sequence ID" value="GBN99604.1"/>
    <property type="molecule type" value="Genomic_DNA"/>
</dbReference>
<evidence type="ECO:0000313" key="3">
    <source>
        <dbReference type="EMBL" id="GBN99601.1"/>
    </source>
</evidence>
<protein>
    <submittedName>
        <fullName evidence="2">Uncharacterized protein</fullName>
    </submittedName>
</protein>
<evidence type="ECO:0000313" key="2">
    <source>
        <dbReference type="EMBL" id="GBN99599.1"/>
    </source>
</evidence>
<proteinExistence type="predicted"/>
<comment type="caution">
    <text evidence="2">The sequence shown here is derived from an EMBL/GenBank/DDBJ whole genome shotgun (WGS) entry which is preliminary data.</text>
</comment>
<dbReference type="EMBL" id="BGPR01028438">
    <property type="protein sequence ID" value="GBN99601.1"/>
    <property type="molecule type" value="Genomic_DNA"/>
</dbReference>
<accession>A0A4Y2TJP0</accession>
<dbReference type="AlphaFoldDB" id="A0A4Y2TJP0"/>
<reference evidence="2 5" key="1">
    <citation type="journal article" date="2019" name="Sci. Rep.">
        <title>Orb-weaving spider Araneus ventricosus genome elucidates the spidroin gene catalogue.</title>
        <authorList>
            <person name="Kono N."/>
            <person name="Nakamura H."/>
            <person name="Ohtoshi R."/>
            <person name="Moran D.A.P."/>
            <person name="Shinohara A."/>
            <person name="Yoshida Y."/>
            <person name="Fujiwara M."/>
            <person name="Mori M."/>
            <person name="Tomita M."/>
            <person name="Arakawa K."/>
        </authorList>
    </citation>
    <scope>NUCLEOTIDE SEQUENCE [LARGE SCALE GENOMIC DNA]</scope>
</reference>
<evidence type="ECO:0000313" key="4">
    <source>
        <dbReference type="EMBL" id="GBN99604.1"/>
    </source>
</evidence>
<name>A0A4Y2TJP0_ARAVE</name>
<dbReference type="EMBL" id="BGPR01028437">
    <property type="protein sequence ID" value="GBN99599.1"/>
    <property type="molecule type" value="Genomic_DNA"/>
</dbReference>
<organism evidence="2 5">
    <name type="scientific">Araneus ventricosus</name>
    <name type="common">Orbweaver spider</name>
    <name type="synonym">Epeira ventricosa</name>
    <dbReference type="NCBI Taxonomy" id="182803"/>
    <lineage>
        <taxon>Eukaryota</taxon>
        <taxon>Metazoa</taxon>
        <taxon>Ecdysozoa</taxon>
        <taxon>Arthropoda</taxon>
        <taxon>Chelicerata</taxon>
        <taxon>Arachnida</taxon>
        <taxon>Araneae</taxon>
        <taxon>Araneomorphae</taxon>
        <taxon>Entelegynae</taxon>
        <taxon>Araneoidea</taxon>
        <taxon>Araneidae</taxon>
        <taxon>Araneus</taxon>
    </lineage>
</organism>
<keyword evidence="5" id="KW-1185">Reference proteome</keyword>
<gene>
    <name evidence="3" type="ORF">AVEN_189598_1</name>
    <name evidence="4" type="ORF">AVEN_22454_1</name>
    <name evidence="1" type="ORF">AVEN_57281_1</name>
    <name evidence="2" type="ORF">AVEN_65710_1</name>
</gene>
<sequence>MVGRIHYIAVNDALRPAIAAALLNERAIPTIIRELEPVTYWPSPATSQTSPGRSTCRHRKCGLHNGTIIIVPTRGTRIGLLIRQLPIPVSDVFRTPEG</sequence>
<dbReference type="EMBL" id="BGPR01028436">
    <property type="protein sequence ID" value="GBN99597.1"/>
    <property type="molecule type" value="Genomic_DNA"/>
</dbReference>
<evidence type="ECO:0000313" key="1">
    <source>
        <dbReference type="EMBL" id="GBN99597.1"/>
    </source>
</evidence>
<evidence type="ECO:0000313" key="5">
    <source>
        <dbReference type="Proteomes" id="UP000499080"/>
    </source>
</evidence>